<feature type="region of interest" description="Disordered" evidence="1">
    <location>
        <begin position="60"/>
        <end position="93"/>
    </location>
</feature>
<evidence type="ECO:0000313" key="3">
    <source>
        <dbReference type="Proteomes" id="UP000289738"/>
    </source>
</evidence>
<dbReference type="Proteomes" id="UP000289738">
    <property type="component" value="Chromosome A01"/>
</dbReference>
<proteinExistence type="predicted"/>
<evidence type="ECO:0000256" key="1">
    <source>
        <dbReference type="SAM" id="MobiDB-lite"/>
    </source>
</evidence>
<sequence length="93" mass="10362">MAYFSLLYLLHKLHRGMHDTLLYQKVKVTDKKKRKEGHNGCYMNSSYMRSFPFMLKAWHASSRPPPSVSPSGSSPSPSPEQTAGVAGGGPPRR</sequence>
<dbReference type="AlphaFoldDB" id="A0A445EUW3"/>
<dbReference type="EMBL" id="SDMP01000001">
    <property type="protein sequence ID" value="RYR79294.1"/>
    <property type="molecule type" value="Genomic_DNA"/>
</dbReference>
<keyword evidence="3" id="KW-1185">Reference proteome</keyword>
<name>A0A445EUW3_ARAHY</name>
<reference evidence="2 3" key="1">
    <citation type="submission" date="2019-01" db="EMBL/GenBank/DDBJ databases">
        <title>Sequencing of cultivated peanut Arachis hypogaea provides insights into genome evolution and oil improvement.</title>
        <authorList>
            <person name="Chen X."/>
        </authorList>
    </citation>
    <scope>NUCLEOTIDE SEQUENCE [LARGE SCALE GENOMIC DNA]</scope>
    <source>
        <strain evidence="3">cv. Fuhuasheng</strain>
        <tissue evidence="2">Leaves</tissue>
    </source>
</reference>
<accession>A0A445EUW3</accession>
<evidence type="ECO:0000313" key="2">
    <source>
        <dbReference type="EMBL" id="RYR79294.1"/>
    </source>
</evidence>
<comment type="caution">
    <text evidence="2">The sequence shown here is derived from an EMBL/GenBank/DDBJ whole genome shotgun (WGS) entry which is preliminary data.</text>
</comment>
<organism evidence="2 3">
    <name type="scientific">Arachis hypogaea</name>
    <name type="common">Peanut</name>
    <dbReference type="NCBI Taxonomy" id="3818"/>
    <lineage>
        <taxon>Eukaryota</taxon>
        <taxon>Viridiplantae</taxon>
        <taxon>Streptophyta</taxon>
        <taxon>Embryophyta</taxon>
        <taxon>Tracheophyta</taxon>
        <taxon>Spermatophyta</taxon>
        <taxon>Magnoliopsida</taxon>
        <taxon>eudicotyledons</taxon>
        <taxon>Gunneridae</taxon>
        <taxon>Pentapetalae</taxon>
        <taxon>rosids</taxon>
        <taxon>fabids</taxon>
        <taxon>Fabales</taxon>
        <taxon>Fabaceae</taxon>
        <taxon>Papilionoideae</taxon>
        <taxon>50 kb inversion clade</taxon>
        <taxon>dalbergioids sensu lato</taxon>
        <taxon>Dalbergieae</taxon>
        <taxon>Pterocarpus clade</taxon>
        <taxon>Arachis</taxon>
    </lineage>
</organism>
<protein>
    <submittedName>
        <fullName evidence="2">Uncharacterized protein</fullName>
    </submittedName>
</protein>
<gene>
    <name evidence="2" type="ORF">Ahy_A01g004125</name>
</gene>